<comment type="caution">
    <text evidence="2">The sequence shown here is derived from an EMBL/GenBank/DDBJ whole genome shotgun (WGS) entry which is preliminary data.</text>
</comment>
<dbReference type="Gene3D" id="3.30.70.2050">
    <property type="match status" value="1"/>
</dbReference>
<dbReference type="InterPro" id="IPR012334">
    <property type="entry name" value="Pectin_lyas_fold"/>
</dbReference>
<dbReference type="OrthoDB" id="29186at2157"/>
<dbReference type="Proteomes" id="UP000766904">
    <property type="component" value="Unassembled WGS sequence"/>
</dbReference>
<dbReference type="AlphaFoldDB" id="A0A8J8Q0Q6"/>
<name>A0A8J8Q0Q6_9EURY</name>
<evidence type="ECO:0000313" key="3">
    <source>
        <dbReference type="Proteomes" id="UP000766904"/>
    </source>
</evidence>
<evidence type="ECO:0000313" key="2">
    <source>
        <dbReference type="EMBL" id="TYL38000.1"/>
    </source>
</evidence>
<dbReference type="InterPro" id="IPR008719">
    <property type="entry name" value="N2O_reductase_NosL"/>
</dbReference>
<accession>A0A8J8Q0Q6</accession>
<dbReference type="SUPFAM" id="SSF160387">
    <property type="entry name" value="NosL/MerB-like"/>
    <property type="match status" value="1"/>
</dbReference>
<dbReference type="InterPro" id="IPR007742">
    <property type="entry name" value="NosD_dom"/>
</dbReference>
<proteinExistence type="predicted"/>
<keyword evidence="3" id="KW-1185">Reference proteome</keyword>
<dbReference type="SUPFAM" id="SSF51126">
    <property type="entry name" value="Pectin lyase-like"/>
    <property type="match status" value="1"/>
</dbReference>
<dbReference type="InterPro" id="IPR011050">
    <property type="entry name" value="Pectin_lyase_fold/virulence"/>
</dbReference>
<feature type="domain" description="Periplasmic copper-binding protein NosD beta helix" evidence="1">
    <location>
        <begin position="413"/>
        <end position="580"/>
    </location>
</feature>
<protein>
    <submittedName>
        <fullName evidence="2">Nitrous oxide reductase accessory protein NosL/NosD</fullName>
    </submittedName>
</protein>
<dbReference type="Pfam" id="PF05048">
    <property type="entry name" value="NosD"/>
    <property type="match status" value="1"/>
</dbReference>
<dbReference type="SMART" id="SM00710">
    <property type="entry name" value="PbH1"/>
    <property type="match status" value="6"/>
</dbReference>
<dbReference type="Gene3D" id="2.160.20.10">
    <property type="entry name" value="Single-stranded right-handed beta-helix, Pectin lyase-like"/>
    <property type="match status" value="1"/>
</dbReference>
<dbReference type="Pfam" id="PF05573">
    <property type="entry name" value="NosL"/>
    <property type="match status" value="1"/>
</dbReference>
<reference evidence="2" key="1">
    <citation type="submission" date="2017-11" db="EMBL/GenBank/DDBJ databases">
        <authorList>
            <person name="Kajale S.C."/>
            <person name="Sharma A."/>
        </authorList>
    </citation>
    <scope>NUCLEOTIDE SEQUENCE</scope>
    <source>
        <strain evidence="2">LS1_42</strain>
    </source>
</reference>
<dbReference type="InterPro" id="IPR006626">
    <property type="entry name" value="PbH1"/>
</dbReference>
<organism evidence="2 3">
    <name type="scientific">Natronococcus pandeyae</name>
    <dbReference type="NCBI Taxonomy" id="2055836"/>
    <lineage>
        <taxon>Archaea</taxon>
        <taxon>Methanobacteriati</taxon>
        <taxon>Methanobacteriota</taxon>
        <taxon>Stenosarchaea group</taxon>
        <taxon>Halobacteria</taxon>
        <taxon>Halobacteriales</taxon>
        <taxon>Natrialbaceae</taxon>
        <taxon>Natronococcus</taxon>
    </lineage>
</organism>
<sequence length="672" mass="71747">MEFVRESFRWVDQTVYSFTVPSATVLGISQEIGPWDVVFLVAVLGIALGAGALFVTDAGSASPDPVPFEDTVSVGLTLEAERGLDDDITLPRAQVFYSQYQYVVGYYGVETFVEAQRQDGHEQRFGYPLEVYVTDYSGAAVTLNEDGYPVAEQSLSWTDAADAWFVVGSEARTPSGETVVSFSDREDATAFADDHGGDVRTWGQTVEGSFDTDDATVVRDRVDDQHRDADALVESTTDRNDRPVSIVVGDDVDTVQEGIDEAPENTTVVVPEGTYEETLEIDRSITLAGDGDARIQGDGNGSVVTVTELHVGIRNLEITGVGPKTSGAEEVPGDTAEDGWDDEFQTYYTGADAAISAHVAAGLSVEDVTIETPSNGIILRESPDTVVRDVTVRGNERWEDGFAGIMAFRSPGVIEASTIVDGRDAIYAYRSEGIVVRDNAIEGSLLGTHLMHTDGALLADNRLDEIVDTGIYVMTGPERNALVGNEISDAETGSYLGGTDTYVAENVFEANDVGLELVATASIYEDNVFAGNRVGVDDRAMLPTNRVVGNDFVGNDDHATAGSGPLRVWTHDGNGNYWQGATTIADGDPPTRSYSPTDTVDGRLHTTDGAATLARAPALDALSGLEESVSGMQTGSITDVAPACEPNNPDLLERTEQAEHARSCDGTLTIEP</sequence>
<dbReference type="EMBL" id="PHNJ01000007">
    <property type="protein sequence ID" value="TYL38000.1"/>
    <property type="molecule type" value="Genomic_DNA"/>
</dbReference>
<gene>
    <name evidence="2" type="ORF">CV102_14900</name>
</gene>
<evidence type="ECO:0000259" key="1">
    <source>
        <dbReference type="Pfam" id="PF05048"/>
    </source>
</evidence>